<keyword evidence="5" id="KW-0408">Iron</keyword>
<name>A0ABX3KU99_SALCS</name>
<comment type="caution">
    <text evidence="14">The sequence shown here is derived from an EMBL/GenBank/DDBJ whole genome shotgun (WGS) entry which is preliminary data.</text>
</comment>
<feature type="region of interest" description="Disordered" evidence="10">
    <location>
        <begin position="289"/>
        <end position="313"/>
    </location>
</feature>
<keyword evidence="7" id="KW-0862">Zinc</keyword>
<feature type="transmembrane region" description="Helical" evidence="11">
    <location>
        <begin position="12"/>
        <end position="33"/>
    </location>
</feature>
<evidence type="ECO:0000256" key="7">
    <source>
        <dbReference type="ARBA" id="ARBA00022906"/>
    </source>
</evidence>
<organism evidence="14 15">
    <name type="scientific">Salinivibrio costicola subsp. alcaliphilus</name>
    <dbReference type="NCBI Taxonomy" id="272773"/>
    <lineage>
        <taxon>Bacteria</taxon>
        <taxon>Pseudomonadati</taxon>
        <taxon>Pseudomonadota</taxon>
        <taxon>Gammaproteobacteria</taxon>
        <taxon>Vibrionales</taxon>
        <taxon>Vibrionaceae</taxon>
        <taxon>Salinivibrio</taxon>
    </lineage>
</organism>
<proteinExistence type="inferred from homology"/>
<evidence type="ECO:0000256" key="9">
    <source>
        <dbReference type="ARBA" id="ARBA00023136"/>
    </source>
</evidence>
<dbReference type="Proteomes" id="UP000189431">
    <property type="component" value="Unassembled WGS sequence"/>
</dbReference>
<evidence type="ECO:0000256" key="11">
    <source>
        <dbReference type="SAM" id="Phobius"/>
    </source>
</evidence>
<dbReference type="InterPro" id="IPR058533">
    <property type="entry name" value="Cation_efflux_TM"/>
</dbReference>
<protein>
    <submittedName>
        <fullName evidence="14">Divalent metal cation transporter FieF</fullName>
    </submittedName>
</protein>
<evidence type="ECO:0000256" key="8">
    <source>
        <dbReference type="ARBA" id="ARBA00022989"/>
    </source>
</evidence>
<dbReference type="InterPro" id="IPR027469">
    <property type="entry name" value="Cation_efflux_TMD_sf"/>
</dbReference>
<keyword evidence="3" id="KW-0813">Transport</keyword>
<dbReference type="RefSeq" id="WP_025744228.1">
    <property type="nucleotide sequence ID" value="NZ_MUFR01000002.1"/>
</dbReference>
<dbReference type="Pfam" id="PF01545">
    <property type="entry name" value="Cation_efflux"/>
    <property type="match status" value="1"/>
</dbReference>
<dbReference type="InterPro" id="IPR002524">
    <property type="entry name" value="Cation_efflux"/>
</dbReference>
<evidence type="ECO:0000259" key="12">
    <source>
        <dbReference type="Pfam" id="PF01545"/>
    </source>
</evidence>
<keyword evidence="9 11" id="KW-0472">Membrane</keyword>
<dbReference type="SUPFAM" id="SSF160240">
    <property type="entry name" value="Cation efflux protein cytoplasmic domain-like"/>
    <property type="match status" value="1"/>
</dbReference>
<feature type="compositionally biased region" description="Basic and acidic residues" evidence="10">
    <location>
        <begin position="295"/>
        <end position="313"/>
    </location>
</feature>
<dbReference type="Pfam" id="PF16916">
    <property type="entry name" value="ZT_dimer"/>
    <property type="match status" value="1"/>
</dbReference>
<dbReference type="PANTHER" id="PTHR43840">
    <property type="entry name" value="MITOCHONDRIAL METAL TRANSPORTER 1-RELATED"/>
    <property type="match status" value="1"/>
</dbReference>
<feature type="transmembrane region" description="Helical" evidence="11">
    <location>
        <begin position="158"/>
        <end position="175"/>
    </location>
</feature>
<dbReference type="NCBIfam" id="NF007064">
    <property type="entry name" value="PRK09509.1"/>
    <property type="match status" value="1"/>
</dbReference>
<comment type="subcellular location">
    <subcellularLocation>
        <location evidence="1">Membrane</location>
        <topology evidence="1">Multi-pass membrane protein</topology>
    </subcellularLocation>
</comment>
<sequence>MKKQYAFWVEAAAWAATAVATTLLLAKLIAWWLTGSVSVLASFVDSLLDLLASLTNLIVVRYAVQPADSEHSFGHGKAESLAALAQSTFIVGSASFLLLSGLERLFKPVPIASPELGVAVSAGATVITLGLVLFQKWVIRKTASPAIAADALHYQSDLLMNIAIIVALALSWYGWTQADAWFAIGISVFILSQAVKMAYEAVQSLLDRQLPLEEQEKIAVLSSSVVGVHGIHQLRTRQAGMTKFIQLHIELDDELPLVDAHTLADAVEDRLLVAFPGADVMIHQDPKSVVARETGGGKENKSLDERLNKSSSG</sequence>
<keyword evidence="7" id="KW-0864">Zinc transport</keyword>
<keyword evidence="7" id="KW-0406">Ion transport</keyword>
<dbReference type="EMBL" id="MUFR01000002">
    <property type="protein sequence ID" value="OOF35316.1"/>
    <property type="molecule type" value="Genomic_DNA"/>
</dbReference>
<dbReference type="Gene3D" id="1.20.1510.10">
    <property type="entry name" value="Cation efflux protein transmembrane domain"/>
    <property type="match status" value="1"/>
</dbReference>
<dbReference type="InterPro" id="IPR050291">
    <property type="entry name" value="CDF_Transporter"/>
</dbReference>
<feature type="domain" description="Cation efflux protein cytoplasmic" evidence="13">
    <location>
        <begin position="211"/>
        <end position="286"/>
    </location>
</feature>
<feature type="domain" description="Cation efflux protein transmembrane" evidence="12">
    <location>
        <begin position="14"/>
        <end position="206"/>
    </location>
</feature>
<dbReference type="Gene3D" id="3.30.70.1350">
    <property type="entry name" value="Cation efflux protein, cytoplasmic domain"/>
    <property type="match status" value="1"/>
</dbReference>
<feature type="transmembrane region" description="Helical" evidence="11">
    <location>
        <begin position="119"/>
        <end position="138"/>
    </location>
</feature>
<dbReference type="SUPFAM" id="SSF161111">
    <property type="entry name" value="Cation efflux protein transmembrane domain-like"/>
    <property type="match status" value="1"/>
</dbReference>
<accession>A0ABX3KU99</accession>
<keyword evidence="6 11" id="KW-0812">Transmembrane</keyword>
<dbReference type="InterPro" id="IPR036837">
    <property type="entry name" value="Cation_efflux_CTD_sf"/>
</dbReference>
<dbReference type="PANTHER" id="PTHR43840:SF41">
    <property type="entry name" value="CATION-EFFLUX PUMP FIEF"/>
    <property type="match status" value="1"/>
</dbReference>
<gene>
    <name evidence="14" type="ORF">BZJ21_00980</name>
</gene>
<keyword evidence="4" id="KW-1003">Cell membrane</keyword>
<keyword evidence="5" id="KW-0410">Iron transport</keyword>
<evidence type="ECO:0000256" key="2">
    <source>
        <dbReference type="ARBA" id="ARBA00010212"/>
    </source>
</evidence>
<evidence type="ECO:0000256" key="10">
    <source>
        <dbReference type="SAM" id="MobiDB-lite"/>
    </source>
</evidence>
<feature type="transmembrane region" description="Helical" evidence="11">
    <location>
        <begin position="81"/>
        <end position="99"/>
    </location>
</feature>
<keyword evidence="8 11" id="KW-1133">Transmembrane helix</keyword>
<dbReference type="NCBIfam" id="TIGR01297">
    <property type="entry name" value="CDF"/>
    <property type="match status" value="1"/>
</dbReference>
<dbReference type="InterPro" id="IPR027470">
    <property type="entry name" value="Cation_efflux_CTD"/>
</dbReference>
<evidence type="ECO:0000313" key="14">
    <source>
        <dbReference type="EMBL" id="OOF35316.1"/>
    </source>
</evidence>
<feature type="transmembrane region" description="Helical" evidence="11">
    <location>
        <begin position="39"/>
        <end position="60"/>
    </location>
</feature>
<reference evidence="15" key="1">
    <citation type="submission" date="2017-01" db="EMBL/GenBank/DDBJ databases">
        <title>Draft genome of the species Salinivibrio costicola subsp. alcaliphilus.</title>
        <authorList>
            <person name="Lopez-Hermoso C."/>
            <person name="De La Haba R."/>
            <person name="Sanchez-Porro C."/>
            <person name="Ventosa A."/>
        </authorList>
    </citation>
    <scope>NUCLEOTIDE SEQUENCE [LARGE SCALE GENOMIC DNA]</scope>
    <source>
        <strain evidence="15">CBH448</strain>
    </source>
</reference>
<evidence type="ECO:0000256" key="1">
    <source>
        <dbReference type="ARBA" id="ARBA00004141"/>
    </source>
</evidence>
<comment type="similarity">
    <text evidence="2">Belongs to the cation diffusion facilitator (CDF) transporter (TC 2.A.4) family. FieF subfamily.</text>
</comment>
<evidence type="ECO:0000256" key="5">
    <source>
        <dbReference type="ARBA" id="ARBA00022496"/>
    </source>
</evidence>
<feature type="transmembrane region" description="Helical" evidence="11">
    <location>
        <begin position="181"/>
        <end position="199"/>
    </location>
</feature>
<evidence type="ECO:0000259" key="13">
    <source>
        <dbReference type="Pfam" id="PF16916"/>
    </source>
</evidence>
<keyword evidence="15" id="KW-1185">Reference proteome</keyword>
<evidence type="ECO:0000256" key="4">
    <source>
        <dbReference type="ARBA" id="ARBA00022475"/>
    </source>
</evidence>
<evidence type="ECO:0000256" key="6">
    <source>
        <dbReference type="ARBA" id="ARBA00022692"/>
    </source>
</evidence>
<evidence type="ECO:0000256" key="3">
    <source>
        <dbReference type="ARBA" id="ARBA00022448"/>
    </source>
</evidence>
<evidence type="ECO:0000313" key="15">
    <source>
        <dbReference type="Proteomes" id="UP000189431"/>
    </source>
</evidence>